<sequence length="218" mass="24220">MTTQQEGPHDFCALQEEEEAAHGTSDIPTLLNQLTRNDRRPPLPTSQSASTSTPDTLQPSDDDGWSTVTRKRVHATPANTIATNPQQITEAVNSPAWNCANWRERKDSVAQTTHSHTPSGVMHSSLIPGTIVCLDDNLPESDSKVLKDGNGVVLRNTEGRRQWVKNRYWLIVRSSAENICDVPIYSNNDTGLQNVGTKYQKEYFSLRPVGVVREPKSK</sequence>
<feature type="compositionally biased region" description="Polar residues" evidence="1">
    <location>
        <begin position="45"/>
        <end position="59"/>
    </location>
</feature>
<reference evidence="2" key="1">
    <citation type="submission" date="2023-08" db="EMBL/GenBank/DDBJ databases">
        <title>Black Yeasts Isolated from many extreme environments.</title>
        <authorList>
            <person name="Coleine C."/>
            <person name="Stajich J.E."/>
            <person name="Selbmann L."/>
        </authorList>
    </citation>
    <scope>NUCLEOTIDE SEQUENCE</scope>
    <source>
        <strain evidence="2">CCFEE 5401</strain>
    </source>
</reference>
<evidence type="ECO:0000313" key="3">
    <source>
        <dbReference type="Proteomes" id="UP001310890"/>
    </source>
</evidence>
<dbReference type="EMBL" id="JAVRRL010000055">
    <property type="protein sequence ID" value="KAK5109992.1"/>
    <property type="molecule type" value="Genomic_DNA"/>
</dbReference>
<proteinExistence type="predicted"/>
<dbReference type="Proteomes" id="UP001310890">
    <property type="component" value="Unassembled WGS sequence"/>
</dbReference>
<dbReference type="AlphaFoldDB" id="A0AAN7TJY7"/>
<gene>
    <name evidence="2" type="ORF">LTR62_006359</name>
</gene>
<comment type="caution">
    <text evidence="2">The sequence shown here is derived from an EMBL/GenBank/DDBJ whole genome shotgun (WGS) entry which is preliminary data.</text>
</comment>
<accession>A0AAN7TJY7</accession>
<evidence type="ECO:0000313" key="2">
    <source>
        <dbReference type="EMBL" id="KAK5109992.1"/>
    </source>
</evidence>
<feature type="compositionally biased region" description="Polar residues" evidence="1">
    <location>
        <begin position="26"/>
        <end position="35"/>
    </location>
</feature>
<protein>
    <submittedName>
        <fullName evidence="2">Uncharacterized protein</fullName>
    </submittedName>
</protein>
<organism evidence="2 3">
    <name type="scientific">Meristemomyces frigidus</name>
    <dbReference type="NCBI Taxonomy" id="1508187"/>
    <lineage>
        <taxon>Eukaryota</taxon>
        <taxon>Fungi</taxon>
        <taxon>Dikarya</taxon>
        <taxon>Ascomycota</taxon>
        <taxon>Pezizomycotina</taxon>
        <taxon>Dothideomycetes</taxon>
        <taxon>Dothideomycetidae</taxon>
        <taxon>Mycosphaerellales</taxon>
        <taxon>Teratosphaeriaceae</taxon>
        <taxon>Meristemomyces</taxon>
    </lineage>
</organism>
<evidence type="ECO:0000256" key="1">
    <source>
        <dbReference type="SAM" id="MobiDB-lite"/>
    </source>
</evidence>
<feature type="region of interest" description="Disordered" evidence="1">
    <location>
        <begin position="1"/>
        <end position="66"/>
    </location>
</feature>
<name>A0AAN7TJY7_9PEZI</name>